<dbReference type="EMBL" id="BARU01034240">
    <property type="protein sequence ID" value="GAH62387.1"/>
    <property type="molecule type" value="Genomic_DNA"/>
</dbReference>
<evidence type="ECO:0000313" key="1">
    <source>
        <dbReference type="EMBL" id="GAH62387.1"/>
    </source>
</evidence>
<name>X1GYZ1_9ZZZZ</name>
<comment type="caution">
    <text evidence="1">The sequence shown here is derived from an EMBL/GenBank/DDBJ whole genome shotgun (WGS) entry which is preliminary data.</text>
</comment>
<accession>X1GYZ1</accession>
<dbReference type="AlphaFoldDB" id="X1GYZ1"/>
<feature type="non-terminal residue" evidence="1">
    <location>
        <position position="195"/>
    </location>
</feature>
<proteinExistence type="predicted"/>
<gene>
    <name evidence="1" type="ORF">S03H2_53776</name>
</gene>
<organism evidence="1">
    <name type="scientific">marine sediment metagenome</name>
    <dbReference type="NCBI Taxonomy" id="412755"/>
    <lineage>
        <taxon>unclassified sequences</taxon>
        <taxon>metagenomes</taxon>
        <taxon>ecological metagenomes</taxon>
    </lineage>
</organism>
<sequence>MIARNIFGLMLSVMLLLLAAGSGLAYGPQPTVSSEAVGVNADLATNFPWVNIEVDTPGSVGQYTSVAIDPSSGKTYISYYDATKEALRMAVNVGSGGNCGPNNDWYCQYVDSLGNVGMYSSIAVNPLTGGIGIAYYDATNGKLKYAYCASTPACSSWSRYTVDKPIGFPTDNTGKYTSLKFFPNGRPVIAYYFEN</sequence>
<protein>
    <submittedName>
        <fullName evidence="1">Uncharacterized protein</fullName>
    </submittedName>
</protein>
<reference evidence="1" key="1">
    <citation type="journal article" date="2014" name="Front. Microbiol.">
        <title>High frequency of phylogenetically diverse reductive dehalogenase-homologous genes in deep subseafloor sedimentary metagenomes.</title>
        <authorList>
            <person name="Kawai M."/>
            <person name="Futagami T."/>
            <person name="Toyoda A."/>
            <person name="Takaki Y."/>
            <person name="Nishi S."/>
            <person name="Hori S."/>
            <person name="Arai W."/>
            <person name="Tsubouchi T."/>
            <person name="Morono Y."/>
            <person name="Uchiyama I."/>
            <person name="Ito T."/>
            <person name="Fujiyama A."/>
            <person name="Inagaki F."/>
            <person name="Takami H."/>
        </authorList>
    </citation>
    <scope>NUCLEOTIDE SEQUENCE</scope>
    <source>
        <strain evidence="1">Expedition CK06-06</strain>
    </source>
</reference>
<dbReference type="Gene3D" id="2.120.10.70">
    <property type="entry name" value="Fucose-specific lectin"/>
    <property type="match status" value="1"/>
</dbReference>